<dbReference type="InterPro" id="IPR000073">
    <property type="entry name" value="AB_hydrolase_1"/>
</dbReference>
<sequence>MTKSHLNQAAYAVSKDGTRIAYDTIGQGPAVILAGGAFSYRKFPGLQKLARLLASDFTVVNYDRRGRGDSGDQKTYAIQREIEDLEAVIGAHGGVAHVWGLSSGAALALAAAASGVGIAKLALYEPPYLAGGTGPVSPAEQRSQLERLISEGRRDEAVKYFLRLMGAPGFAVTMMRLMPFWPRLRAVAHTLPYDAAIMGDYSLPAARLASIGSPVLAVGGAKSPAALREAVRQVGLAVPHGESRLLPGQNHNVSMDALAPVLKSFFLA</sequence>
<dbReference type="SUPFAM" id="SSF53474">
    <property type="entry name" value="alpha/beta-Hydrolases"/>
    <property type="match status" value="1"/>
</dbReference>
<keyword evidence="2" id="KW-0378">Hydrolase</keyword>
<proteinExistence type="predicted"/>
<comment type="caution">
    <text evidence="2">The sequence shown here is derived from an EMBL/GenBank/DDBJ whole genome shotgun (WGS) entry which is preliminary data.</text>
</comment>
<dbReference type="Proteomes" id="UP001161691">
    <property type="component" value="Unassembled WGS sequence"/>
</dbReference>
<accession>A0ABT6TAJ3</accession>
<keyword evidence="3" id="KW-1185">Reference proteome</keyword>
<organism evidence="2 3">
    <name type="scientific">Cohnella hashimotonis</name>
    <dbReference type="NCBI Taxonomy" id="2826895"/>
    <lineage>
        <taxon>Bacteria</taxon>
        <taxon>Bacillati</taxon>
        <taxon>Bacillota</taxon>
        <taxon>Bacilli</taxon>
        <taxon>Bacillales</taxon>
        <taxon>Paenibacillaceae</taxon>
        <taxon>Cohnella</taxon>
    </lineage>
</organism>
<dbReference type="RefSeq" id="WP_282906893.1">
    <property type="nucleotide sequence ID" value="NZ_JAGRPV010000001.1"/>
</dbReference>
<dbReference type="EMBL" id="JAGRPV010000001">
    <property type="protein sequence ID" value="MDI4643852.1"/>
    <property type="molecule type" value="Genomic_DNA"/>
</dbReference>
<dbReference type="Pfam" id="PF12697">
    <property type="entry name" value="Abhydrolase_6"/>
    <property type="match status" value="1"/>
</dbReference>
<protein>
    <submittedName>
        <fullName evidence="2">Alpha/beta hydrolase</fullName>
    </submittedName>
</protein>
<name>A0ABT6TAJ3_9BACL</name>
<feature type="domain" description="AB hydrolase-1" evidence="1">
    <location>
        <begin position="31"/>
        <end position="255"/>
    </location>
</feature>
<evidence type="ECO:0000313" key="3">
    <source>
        <dbReference type="Proteomes" id="UP001161691"/>
    </source>
</evidence>
<reference evidence="2" key="1">
    <citation type="submission" date="2023-04" db="EMBL/GenBank/DDBJ databases">
        <title>Comparative genomic analysis of Cohnella hashimotonis sp. nov., isolated from the International Space Station.</title>
        <authorList>
            <person name="Venkateswaran K."/>
            <person name="Simpson A."/>
        </authorList>
    </citation>
    <scope>NUCLEOTIDE SEQUENCE</scope>
    <source>
        <strain evidence="2">F6_2S_P_1</strain>
    </source>
</reference>
<dbReference type="GO" id="GO:0016787">
    <property type="term" value="F:hydrolase activity"/>
    <property type="evidence" value="ECO:0007669"/>
    <property type="project" value="UniProtKB-KW"/>
</dbReference>
<evidence type="ECO:0000259" key="1">
    <source>
        <dbReference type="Pfam" id="PF12697"/>
    </source>
</evidence>
<dbReference type="Gene3D" id="3.40.50.1820">
    <property type="entry name" value="alpha/beta hydrolase"/>
    <property type="match status" value="1"/>
</dbReference>
<gene>
    <name evidence="2" type="ORF">KB449_02730</name>
</gene>
<dbReference type="InterPro" id="IPR029058">
    <property type="entry name" value="AB_hydrolase_fold"/>
</dbReference>
<evidence type="ECO:0000313" key="2">
    <source>
        <dbReference type="EMBL" id="MDI4643852.1"/>
    </source>
</evidence>